<sequence>MRKYEDQGQSRASGPGAQRAHIEYSMENINTLRAMHQHNVQRQQEARTEIDSATAELVKAGFSTEDVERMLADATGDGPKAGGKAAQGPSKIAGSVSQKTVPVASETMSAEKPAAAPARSPLQDLAGFHKSLTASGIPGLLSMNSPRTDHADEPPVSAELAPTIASKRGATRPTTVSSTAPVRSGGPERSMAQVRRRLYGCPKFWILDNCPGNCQDSHLWQQGITKTSAFAEAQANSTLPAHTQRALIEQAGLEKRKSDVRSAPEHNRVLLRPGKPGGDGAKMGRPS</sequence>
<feature type="region of interest" description="Disordered" evidence="1">
    <location>
        <begin position="75"/>
        <end position="97"/>
    </location>
</feature>
<evidence type="ECO:0000256" key="1">
    <source>
        <dbReference type="SAM" id="MobiDB-lite"/>
    </source>
</evidence>
<feature type="compositionally biased region" description="Polar residues" evidence="1">
    <location>
        <begin position="172"/>
        <end position="181"/>
    </location>
</feature>
<dbReference type="Proteomes" id="UP001324427">
    <property type="component" value="Unassembled WGS sequence"/>
</dbReference>
<feature type="region of interest" description="Disordered" evidence="1">
    <location>
        <begin position="165"/>
        <end position="191"/>
    </location>
</feature>
<protein>
    <recommendedName>
        <fullName evidence="4">C3H1-type domain-containing protein</fullName>
    </recommendedName>
</protein>
<accession>A0AAV9JA50</accession>
<feature type="region of interest" description="Disordered" evidence="1">
    <location>
        <begin position="1"/>
        <end position="20"/>
    </location>
</feature>
<reference evidence="2 3" key="1">
    <citation type="submission" date="2021-11" db="EMBL/GenBank/DDBJ databases">
        <title>Black yeast isolated from Biological Soil Crust.</title>
        <authorList>
            <person name="Kurbessoian T."/>
        </authorList>
    </citation>
    <scope>NUCLEOTIDE SEQUENCE [LARGE SCALE GENOMIC DNA]</scope>
    <source>
        <strain evidence="2 3">CCFEE 5522</strain>
    </source>
</reference>
<dbReference type="AlphaFoldDB" id="A0AAV9JA50"/>
<feature type="compositionally biased region" description="Basic and acidic residues" evidence="1">
    <location>
        <begin position="252"/>
        <end position="268"/>
    </location>
</feature>
<feature type="region of interest" description="Disordered" evidence="1">
    <location>
        <begin position="252"/>
        <end position="287"/>
    </location>
</feature>
<evidence type="ECO:0008006" key="4">
    <source>
        <dbReference type="Google" id="ProtNLM"/>
    </source>
</evidence>
<organism evidence="2 3">
    <name type="scientific">Oleoguttula mirabilis</name>
    <dbReference type="NCBI Taxonomy" id="1507867"/>
    <lineage>
        <taxon>Eukaryota</taxon>
        <taxon>Fungi</taxon>
        <taxon>Dikarya</taxon>
        <taxon>Ascomycota</taxon>
        <taxon>Pezizomycotina</taxon>
        <taxon>Dothideomycetes</taxon>
        <taxon>Dothideomycetidae</taxon>
        <taxon>Mycosphaerellales</taxon>
        <taxon>Teratosphaeriaceae</taxon>
        <taxon>Oleoguttula</taxon>
    </lineage>
</organism>
<comment type="caution">
    <text evidence="2">The sequence shown here is derived from an EMBL/GenBank/DDBJ whole genome shotgun (WGS) entry which is preliminary data.</text>
</comment>
<keyword evidence="3" id="KW-1185">Reference proteome</keyword>
<feature type="compositionally biased region" description="Low complexity" evidence="1">
    <location>
        <begin position="75"/>
        <end position="89"/>
    </location>
</feature>
<gene>
    <name evidence="2" type="ORF">LTR36_007760</name>
</gene>
<evidence type="ECO:0000313" key="2">
    <source>
        <dbReference type="EMBL" id="KAK4541616.1"/>
    </source>
</evidence>
<name>A0AAV9JA50_9PEZI</name>
<proteinExistence type="predicted"/>
<dbReference type="EMBL" id="JAVFHQ010000050">
    <property type="protein sequence ID" value="KAK4541616.1"/>
    <property type="molecule type" value="Genomic_DNA"/>
</dbReference>
<evidence type="ECO:0000313" key="3">
    <source>
        <dbReference type="Proteomes" id="UP001324427"/>
    </source>
</evidence>